<protein>
    <recommendedName>
        <fullName evidence="2">3-hydroxyacyl-[acyl-carrier-protein] dehydratase</fullName>
        <ecNumber evidence="2">4.2.1.59</ecNumber>
    </recommendedName>
</protein>
<evidence type="ECO:0000256" key="3">
    <source>
        <dbReference type="ARBA" id="ARBA00022490"/>
    </source>
</evidence>
<dbReference type="Pfam" id="PF07977">
    <property type="entry name" value="FabA"/>
    <property type="match status" value="1"/>
</dbReference>
<keyword evidence="4" id="KW-0444">Lipid biosynthesis</keyword>
<dbReference type="EC" id="4.2.1.59" evidence="2"/>
<reference evidence="11 12" key="2">
    <citation type="submission" date="2016-05" db="EMBL/GenBank/DDBJ databases">
        <authorList>
            <person name="Naeem Raeece"/>
        </authorList>
    </citation>
    <scope>NUCLEOTIDE SEQUENCE [LARGE SCALE GENOMIC DNA]</scope>
</reference>
<dbReference type="EMBL" id="FLRD01000120">
    <property type="protein sequence ID" value="SBT41500.1"/>
    <property type="molecule type" value="Genomic_DNA"/>
</dbReference>
<reference evidence="10" key="1">
    <citation type="submission" date="2016-05" db="EMBL/GenBank/DDBJ databases">
        <authorList>
            <person name="Lavstsen T."/>
            <person name="Jespersen J.S."/>
        </authorList>
    </citation>
    <scope>NUCLEOTIDE SEQUENCE [LARGE SCALE GENOMIC DNA]</scope>
</reference>
<proteinExistence type="inferred from homology"/>
<dbReference type="InterPro" id="IPR010084">
    <property type="entry name" value="FabZ"/>
</dbReference>
<keyword evidence="12" id="KW-1185">Reference proteome</keyword>
<dbReference type="GO" id="GO:0005737">
    <property type="term" value="C:cytoplasm"/>
    <property type="evidence" value="ECO:0007669"/>
    <property type="project" value="UniProtKB-SubCell"/>
</dbReference>
<name>A0A1A8ZDG8_PLAOA</name>
<evidence type="ECO:0000256" key="7">
    <source>
        <dbReference type="ARBA" id="ARBA00023239"/>
    </source>
</evidence>
<dbReference type="InterPro" id="IPR029069">
    <property type="entry name" value="HotDog_dom_sf"/>
</dbReference>
<dbReference type="NCBIfam" id="NF000582">
    <property type="entry name" value="PRK00006.1"/>
    <property type="match status" value="1"/>
</dbReference>
<dbReference type="CDD" id="cd01288">
    <property type="entry name" value="FabZ"/>
    <property type="match status" value="1"/>
</dbReference>
<evidence type="ECO:0000256" key="8">
    <source>
        <dbReference type="ARBA" id="ARBA00025049"/>
    </source>
</evidence>
<evidence type="ECO:0000256" key="1">
    <source>
        <dbReference type="ARBA" id="ARBA00004496"/>
    </source>
</evidence>
<dbReference type="SUPFAM" id="SSF54637">
    <property type="entry name" value="Thioesterase/thiol ester dehydrase-isomerase"/>
    <property type="match status" value="1"/>
</dbReference>
<dbReference type="InterPro" id="IPR013114">
    <property type="entry name" value="FabA_FabZ"/>
</dbReference>
<keyword evidence="6" id="KW-0443">Lipid metabolism</keyword>
<dbReference type="Gene3D" id="3.10.129.10">
    <property type="entry name" value="Hotdog Thioesterase"/>
    <property type="match status" value="1"/>
</dbReference>
<comment type="function">
    <text evidence="8">Involved in unsaturated fatty acids biosynthesis. Catalyzes the dehydration of short chain beta-hydroxyacyl-ACPs and long chain saturated and unsaturated beta-hydroxyacyl-ACPs.</text>
</comment>
<dbReference type="GO" id="GO:0006633">
    <property type="term" value="P:fatty acid biosynthetic process"/>
    <property type="evidence" value="ECO:0007669"/>
    <property type="project" value="InterPro"/>
</dbReference>
<dbReference type="Proteomes" id="UP000078555">
    <property type="component" value="Unassembled WGS sequence"/>
</dbReference>
<evidence type="ECO:0000313" key="11">
    <source>
        <dbReference type="Proteomes" id="UP000078550"/>
    </source>
</evidence>
<dbReference type="GO" id="GO:0019171">
    <property type="term" value="F:(3R)-hydroxyacyl-[acyl-carrier-protein] dehydratase activity"/>
    <property type="evidence" value="ECO:0007669"/>
    <property type="project" value="UniProtKB-EC"/>
</dbReference>
<sequence length="257" mass="28948">MKCKISARRKWQTRLTTTGCVEQGRGGIQQNTKNQCLHFVPPSFEIGHKRSNLKKYITGAHEYVRKKPCDRREIQIVNASAGNAEHAEHARDAGDPQAKDISAMMSFPNYETIDIEDIRNILPHRYPFLLVDKVIHVQASRKIIGIKQVSVNENFFNGHFPEKPIMPGVLQIEALAQLGGILCLKNEENRKENNVFLFAGVDGVRWKKPVRPGDTLVMESELISFKPSLGVAKLRGIAYVDGTVVIKIDEMTFAMPK</sequence>
<evidence type="ECO:0000313" key="9">
    <source>
        <dbReference type="EMBL" id="SBT41500.1"/>
    </source>
</evidence>
<dbReference type="Proteomes" id="UP000078550">
    <property type="component" value="Unassembled WGS sequence"/>
</dbReference>
<keyword evidence="3" id="KW-0963">Cytoplasm</keyword>
<keyword evidence="7" id="KW-0456">Lyase</keyword>
<comment type="subcellular location">
    <subcellularLocation>
        <location evidence="1">Cytoplasm</location>
    </subcellularLocation>
</comment>
<evidence type="ECO:0000313" key="10">
    <source>
        <dbReference type="EMBL" id="SBT41901.1"/>
    </source>
</evidence>
<dbReference type="FunFam" id="3.10.129.10:FF:000001">
    <property type="entry name" value="3-hydroxyacyl-[acyl-carrier-protein] dehydratase FabZ"/>
    <property type="match status" value="1"/>
</dbReference>
<dbReference type="HAMAP" id="MF_00406">
    <property type="entry name" value="FabZ"/>
    <property type="match status" value="1"/>
</dbReference>
<keyword evidence="5" id="KW-0441">Lipid A biosynthesis</keyword>
<dbReference type="NCBIfam" id="TIGR01750">
    <property type="entry name" value="fabZ"/>
    <property type="match status" value="1"/>
</dbReference>
<organism evidence="10 11">
    <name type="scientific">Plasmodium ovale wallikeri</name>
    <dbReference type="NCBI Taxonomy" id="864142"/>
    <lineage>
        <taxon>Eukaryota</taxon>
        <taxon>Sar</taxon>
        <taxon>Alveolata</taxon>
        <taxon>Apicomplexa</taxon>
        <taxon>Aconoidasida</taxon>
        <taxon>Haemosporida</taxon>
        <taxon>Plasmodiidae</taxon>
        <taxon>Plasmodium</taxon>
        <taxon>Plasmodium (Plasmodium)</taxon>
    </lineage>
</organism>
<dbReference type="GO" id="GO:0009245">
    <property type="term" value="P:lipid A biosynthetic process"/>
    <property type="evidence" value="ECO:0007669"/>
    <property type="project" value="UniProtKB-KW"/>
</dbReference>
<evidence type="ECO:0000256" key="2">
    <source>
        <dbReference type="ARBA" id="ARBA00013167"/>
    </source>
</evidence>
<accession>A0A1A8ZDG8</accession>
<dbReference type="PANTHER" id="PTHR30272">
    <property type="entry name" value="3-HYDROXYACYL-[ACYL-CARRIER-PROTEIN] DEHYDRATASE"/>
    <property type="match status" value="1"/>
</dbReference>
<evidence type="ECO:0000256" key="5">
    <source>
        <dbReference type="ARBA" id="ARBA00022556"/>
    </source>
</evidence>
<evidence type="ECO:0000256" key="4">
    <source>
        <dbReference type="ARBA" id="ARBA00022516"/>
    </source>
</evidence>
<evidence type="ECO:0000256" key="6">
    <source>
        <dbReference type="ARBA" id="ARBA00023098"/>
    </source>
</evidence>
<dbReference type="GO" id="GO:0016020">
    <property type="term" value="C:membrane"/>
    <property type="evidence" value="ECO:0007669"/>
    <property type="project" value="GOC"/>
</dbReference>
<evidence type="ECO:0000313" key="12">
    <source>
        <dbReference type="Proteomes" id="UP000078555"/>
    </source>
</evidence>
<gene>
    <name evidence="9" type="ORF">POVWA1_044060</name>
    <name evidence="10" type="ORF">POVWA2_042660</name>
</gene>
<dbReference type="EMBL" id="FLRE01000162">
    <property type="protein sequence ID" value="SBT41901.1"/>
    <property type="molecule type" value="Genomic_DNA"/>
</dbReference>
<dbReference type="AlphaFoldDB" id="A0A1A8ZDG8"/>
<dbReference type="PANTHER" id="PTHR30272:SF1">
    <property type="entry name" value="3-HYDROXYACYL-[ACYL-CARRIER-PROTEIN] DEHYDRATASE"/>
    <property type="match status" value="1"/>
</dbReference>